<feature type="transmembrane region" description="Helical" evidence="7">
    <location>
        <begin position="21"/>
        <end position="40"/>
    </location>
</feature>
<keyword evidence="5 7" id="KW-1133">Transmembrane helix</keyword>
<name>A0ABW1SCH2_9PROT</name>
<dbReference type="SUPFAM" id="SSF103473">
    <property type="entry name" value="MFS general substrate transporter"/>
    <property type="match status" value="1"/>
</dbReference>
<keyword evidence="2" id="KW-0813">Transport</keyword>
<evidence type="ECO:0000313" key="10">
    <source>
        <dbReference type="Proteomes" id="UP001596303"/>
    </source>
</evidence>
<dbReference type="CDD" id="cd06173">
    <property type="entry name" value="MFS_MefA_like"/>
    <property type="match status" value="1"/>
</dbReference>
<dbReference type="Gene3D" id="1.20.1250.20">
    <property type="entry name" value="MFS general substrate transporter like domains"/>
    <property type="match status" value="1"/>
</dbReference>
<organism evidence="9 10">
    <name type="scientific">Ponticaulis profundi</name>
    <dbReference type="NCBI Taxonomy" id="2665222"/>
    <lineage>
        <taxon>Bacteria</taxon>
        <taxon>Pseudomonadati</taxon>
        <taxon>Pseudomonadota</taxon>
        <taxon>Alphaproteobacteria</taxon>
        <taxon>Hyphomonadales</taxon>
        <taxon>Hyphomonadaceae</taxon>
        <taxon>Ponticaulis</taxon>
    </lineage>
</organism>
<evidence type="ECO:0000256" key="3">
    <source>
        <dbReference type="ARBA" id="ARBA00022475"/>
    </source>
</evidence>
<proteinExistence type="predicted"/>
<comment type="subcellular location">
    <subcellularLocation>
        <location evidence="1">Cell membrane</location>
        <topology evidence="1">Multi-pass membrane protein</topology>
    </subcellularLocation>
</comment>
<evidence type="ECO:0000256" key="6">
    <source>
        <dbReference type="ARBA" id="ARBA00023136"/>
    </source>
</evidence>
<feature type="transmembrane region" description="Helical" evidence="7">
    <location>
        <begin position="290"/>
        <end position="306"/>
    </location>
</feature>
<feature type="transmembrane region" description="Helical" evidence="7">
    <location>
        <begin position="166"/>
        <end position="192"/>
    </location>
</feature>
<sequence>MSETPESAPAPFSIPLFRRIWVANVTSQFGSLIQGVGAAWLMVELGGSKTQIALVNASVTFPILILALFAGALADNYSRRSVMLWAQIGMFSVSVLLCVLAWLGLLTPWILLGFTFLIGCGTAINAPSWQATVGDIVPRKTIAAAVSMNSMGFNIARSAGPALGGAIVAAAGAAAAFTINAFTYLGILFVLIRWKPDDVTKPRLREGLIASMAAGVRYVSMSPPVRLVVLRGVLFGIAASSVLSLLPLVAHDILGGDAAMFGILSGSFGIGAVIGALSNRHLRDRFHNENILRISVICVIAGAVTVSQSHNLLMAVPGLIVTGAGWLTAVATMNVTVQMSVPRWVVGRSLALFQMAIFGSMTFGSWLSGQLADEYGTANAMLIMMAIQGIGLLAGFFMPIPDVEEINLDPVGRWKEPDVNLDITQRSGPVAIGVYYRIREADLPKFLNLMNERHRVRVRDGAQDWTLARDLHEPEIWVERYRFPRWRDYILHNERQTHADRGSLLALKDLHQGEWPLKIERMLERPVSNEIIETDQRSDMTIDPGRPTIPR</sequence>
<evidence type="ECO:0000313" key="9">
    <source>
        <dbReference type="EMBL" id="MFC6198967.1"/>
    </source>
</evidence>
<feature type="transmembrane region" description="Helical" evidence="7">
    <location>
        <begin position="52"/>
        <end position="70"/>
    </location>
</feature>
<keyword evidence="3" id="KW-1003">Cell membrane</keyword>
<comment type="caution">
    <text evidence="9">The sequence shown here is derived from an EMBL/GenBank/DDBJ whole genome shotgun (WGS) entry which is preliminary data.</text>
</comment>
<evidence type="ECO:0000256" key="7">
    <source>
        <dbReference type="SAM" id="Phobius"/>
    </source>
</evidence>
<feature type="transmembrane region" description="Helical" evidence="7">
    <location>
        <begin position="141"/>
        <end position="160"/>
    </location>
</feature>
<evidence type="ECO:0000256" key="1">
    <source>
        <dbReference type="ARBA" id="ARBA00004651"/>
    </source>
</evidence>
<keyword evidence="6 7" id="KW-0472">Membrane</keyword>
<evidence type="ECO:0000259" key="8">
    <source>
        <dbReference type="PROSITE" id="PS50850"/>
    </source>
</evidence>
<dbReference type="EMBL" id="JBHSSW010000017">
    <property type="protein sequence ID" value="MFC6198967.1"/>
    <property type="molecule type" value="Genomic_DNA"/>
</dbReference>
<gene>
    <name evidence="9" type="ORF">ACFQDM_12810</name>
</gene>
<dbReference type="PANTHER" id="PTHR23513:SF11">
    <property type="entry name" value="STAPHYLOFERRIN A TRANSPORTER"/>
    <property type="match status" value="1"/>
</dbReference>
<dbReference type="PANTHER" id="PTHR23513">
    <property type="entry name" value="INTEGRAL MEMBRANE EFFLUX PROTEIN-RELATED"/>
    <property type="match status" value="1"/>
</dbReference>
<feature type="transmembrane region" description="Helical" evidence="7">
    <location>
        <begin position="82"/>
        <end position="103"/>
    </location>
</feature>
<dbReference type="InterPro" id="IPR010290">
    <property type="entry name" value="TM_effector"/>
</dbReference>
<reference evidence="10" key="1">
    <citation type="journal article" date="2019" name="Int. J. Syst. Evol. Microbiol.">
        <title>The Global Catalogue of Microorganisms (GCM) 10K type strain sequencing project: providing services to taxonomists for standard genome sequencing and annotation.</title>
        <authorList>
            <consortium name="The Broad Institute Genomics Platform"/>
            <consortium name="The Broad Institute Genome Sequencing Center for Infectious Disease"/>
            <person name="Wu L."/>
            <person name="Ma J."/>
        </authorList>
    </citation>
    <scope>NUCLEOTIDE SEQUENCE [LARGE SCALE GENOMIC DNA]</scope>
    <source>
        <strain evidence="10">CGMCC-1.15741</strain>
    </source>
</reference>
<evidence type="ECO:0000256" key="2">
    <source>
        <dbReference type="ARBA" id="ARBA00022448"/>
    </source>
</evidence>
<feature type="transmembrane region" description="Helical" evidence="7">
    <location>
        <begin position="227"/>
        <end position="246"/>
    </location>
</feature>
<dbReference type="Pfam" id="PF05977">
    <property type="entry name" value="MFS_3"/>
    <property type="match status" value="1"/>
</dbReference>
<dbReference type="InterPro" id="IPR036259">
    <property type="entry name" value="MFS_trans_sf"/>
</dbReference>
<accession>A0ABW1SCH2</accession>
<dbReference type="RefSeq" id="WP_377379638.1">
    <property type="nucleotide sequence ID" value="NZ_JBHSSW010000017.1"/>
</dbReference>
<feature type="transmembrane region" description="Helical" evidence="7">
    <location>
        <begin position="349"/>
        <end position="368"/>
    </location>
</feature>
<keyword evidence="10" id="KW-1185">Reference proteome</keyword>
<feature type="transmembrane region" description="Helical" evidence="7">
    <location>
        <begin position="258"/>
        <end position="278"/>
    </location>
</feature>
<feature type="transmembrane region" description="Helical" evidence="7">
    <location>
        <begin position="312"/>
        <end position="337"/>
    </location>
</feature>
<evidence type="ECO:0000256" key="4">
    <source>
        <dbReference type="ARBA" id="ARBA00022692"/>
    </source>
</evidence>
<keyword evidence="4 7" id="KW-0812">Transmembrane</keyword>
<feature type="domain" description="Major facilitator superfamily (MFS) profile" evidence="8">
    <location>
        <begin position="16"/>
        <end position="403"/>
    </location>
</feature>
<feature type="transmembrane region" description="Helical" evidence="7">
    <location>
        <begin position="380"/>
        <end position="400"/>
    </location>
</feature>
<protein>
    <submittedName>
        <fullName evidence="9">MFS transporter</fullName>
    </submittedName>
</protein>
<feature type="transmembrane region" description="Helical" evidence="7">
    <location>
        <begin position="109"/>
        <end position="129"/>
    </location>
</feature>
<evidence type="ECO:0000256" key="5">
    <source>
        <dbReference type="ARBA" id="ARBA00022989"/>
    </source>
</evidence>
<dbReference type="Proteomes" id="UP001596303">
    <property type="component" value="Unassembled WGS sequence"/>
</dbReference>
<dbReference type="PROSITE" id="PS50850">
    <property type="entry name" value="MFS"/>
    <property type="match status" value="1"/>
</dbReference>
<dbReference type="InterPro" id="IPR020846">
    <property type="entry name" value="MFS_dom"/>
</dbReference>